<evidence type="ECO:0000313" key="2">
    <source>
        <dbReference type="EMBL" id="KAJ1218877.1"/>
    </source>
</evidence>
<dbReference type="Proteomes" id="UP001066276">
    <property type="component" value="Chromosome 1_1"/>
</dbReference>
<comment type="caution">
    <text evidence="2">The sequence shown here is derived from an EMBL/GenBank/DDBJ whole genome shotgun (WGS) entry which is preliminary data.</text>
</comment>
<organism evidence="2 3">
    <name type="scientific">Pleurodeles waltl</name>
    <name type="common">Iberian ribbed newt</name>
    <dbReference type="NCBI Taxonomy" id="8319"/>
    <lineage>
        <taxon>Eukaryota</taxon>
        <taxon>Metazoa</taxon>
        <taxon>Chordata</taxon>
        <taxon>Craniata</taxon>
        <taxon>Vertebrata</taxon>
        <taxon>Euteleostomi</taxon>
        <taxon>Amphibia</taxon>
        <taxon>Batrachia</taxon>
        <taxon>Caudata</taxon>
        <taxon>Salamandroidea</taxon>
        <taxon>Salamandridae</taxon>
        <taxon>Pleurodelinae</taxon>
        <taxon>Pleurodeles</taxon>
    </lineage>
</organism>
<keyword evidence="3" id="KW-1185">Reference proteome</keyword>
<dbReference type="AlphaFoldDB" id="A0AAV7X0S4"/>
<dbReference type="EMBL" id="JANPWB010000001">
    <property type="protein sequence ID" value="KAJ1218877.1"/>
    <property type="molecule type" value="Genomic_DNA"/>
</dbReference>
<gene>
    <name evidence="2" type="ORF">NDU88_006448</name>
</gene>
<feature type="region of interest" description="Disordered" evidence="1">
    <location>
        <begin position="1"/>
        <end position="129"/>
    </location>
</feature>
<reference evidence="2" key="1">
    <citation type="journal article" date="2022" name="bioRxiv">
        <title>Sequencing and chromosome-scale assembly of the giantPleurodeles waltlgenome.</title>
        <authorList>
            <person name="Brown T."/>
            <person name="Elewa A."/>
            <person name="Iarovenko S."/>
            <person name="Subramanian E."/>
            <person name="Araus A.J."/>
            <person name="Petzold A."/>
            <person name="Susuki M."/>
            <person name="Suzuki K.-i.T."/>
            <person name="Hayashi T."/>
            <person name="Toyoda A."/>
            <person name="Oliveira C."/>
            <person name="Osipova E."/>
            <person name="Leigh N.D."/>
            <person name="Simon A."/>
            <person name="Yun M.H."/>
        </authorList>
    </citation>
    <scope>NUCLEOTIDE SEQUENCE</scope>
    <source>
        <strain evidence="2">20211129_DDA</strain>
        <tissue evidence="2">Liver</tissue>
    </source>
</reference>
<evidence type="ECO:0000256" key="1">
    <source>
        <dbReference type="SAM" id="MobiDB-lite"/>
    </source>
</evidence>
<name>A0AAV7X0S4_PLEWA</name>
<accession>A0AAV7X0S4</accession>
<evidence type="ECO:0000313" key="3">
    <source>
        <dbReference type="Proteomes" id="UP001066276"/>
    </source>
</evidence>
<protein>
    <submittedName>
        <fullName evidence="2">Uncharacterized protein</fullName>
    </submittedName>
</protein>
<sequence length="129" mass="14094">MARQDGGYQALRGLGARGVPSGYAPVDKRRLGGPDRSLPVQGERREERAVQTGRCRRERPDLAVTLSNEVRRPGVKSGEEARPLGSTDRARPPGRGRSSEPELTDPSSENYIKGEERPGAARWRPIPGP</sequence>
<feature type="compositionally biased region" description="Basic and acidic residues" evidence="1">
    <location>
        <begin position="69"/>
        <end position="82"/>
    </location>
</feature>
<proteinExistence type="predicted"/>